<dbReference type="InterPro" id="IPR037066">
    <property type="entry name" value="Plug_dom_sf"/>
</dbReference>
<dbReference type="Proteomes" id="UP000032670">
    <property type="component" value="Unassembled WGS sequence"/>
</dbReference>
<keyword evidence="6 8" id="KW-0472">Membrane</keyword>
<dbReference type="PANTHER" id="PTHR32552:SF83">
    <property type="entry name" value="BLR3904 PROTEIN"/>
    <property type="match status" value="1"/>
</dbReference>
<evidence type="ECO:0000256" key="2">
    <source>
        <dbReference type="ARBA" id="ARBA00022448"/>
    </source>
</evidence>
<dbReference type="InterPro" id="IPR036942">
    <property type="entry name" value="Beta-barrel_TonB_sf"/>
</dbReference>
<name>A0A0D6NFH4_9PROT</name>
<evidence type="ECO:0000256" key="8">
    <source>
        <dbReference type="PROSITE-ProRule" id="PRU01360"/>
    </source>
</evidence>
<feature type="region of interest" description="Disordered" evidence="10">
    <location>
        <begin position="36"/>
        <end position="80"/>
    </location>
</feature>
<dbReference type="GO" id="GO:0009279">
    <property type="term" value="C:cell outer membrane"/>
    <property type="evidence" value="ECO:0007669"/>
    <property type="project" value="UniProtKB-SubCell"/>
</dbReference>
<comment type="similarity">
    <text evidence="8 9">Belongs to the TonB-dependent receptor family.</text>
</comment>
<proteinExistence type="inferred from homology"/>
<dbReference type="CDD" id="cd01347">
    <property type="entry name" value="ligand_gated_channel"/>
    <property type="match status" value="1"/>
</dbReference>
<organism evidence="14 15">
    <name type="scientific">Acetobacter orientalis</name>
    <dbReference type="NCBI Taxonomy" id="146474"/>
    <lineage>
        <taxon>Bacteria</taxon>
        <taxon>Pseudomonadati</taxon>
        <taxon>Pseudomonadota</taxon>
        <taxon>Alphaproteobacteria</taxon>
        <taxon>Acetobacterales</taxon>
        <taxon>Acetobacteraceae</taxon>
        <taxon>Acetobacter</taxon>
    </lineage>
</organism>
<keyword evidence="5 9" id="KW-0798">TonB box</keyword>
<keyword evidence="15" id="KW-1185">Reference proteome</keyword>
<dbReference type="AlphaFoldDB" id="A0A0D6NFH4"/>
<reference evidence="14 15" key="1">
    <citation type="submission" date="2012-11" db="EMBL/GenBank/DDBJ databases">
        <title>Whole genome sequence of Acetobacter orientalis 21F-2.</title>
        <authorList>
            <person name="Azuma Y."/>
            <person name="Higashiura N."/>
            <person name="Hirakawa H."/>
            <person name="Matsushita K."/>
        </authorList>
    </citation>
    <scope>NUCLEOTIDE SEQUENCE [LARGE SCALE GENOMIC DNA]</scope>
    <source>
        <strain evidence="14 15">21F-2</strain>
    </source>
</reference>
<dbReference type="Pfam" id="PF00593">
    <property type="entry name" value="TonB_dep_Rec_b-barrel"/>
    <property type="match status" value="1"/>
</dbReference>
<dbReference type="InterPro" id="IPR039426">
    <property type="entry name" value="TonB-dep_rcpt-like"/>
</dbReference>
<dbReference type="Gene3D" id="2.170.130.10">
    <property type="entry name" value="TonB-dependent receptor, plug domain"/>
    <property type="match status" value="1"/>
</dbReference>
<evidence type="ECO:0000313" key="14">
    <source>
        <dbReference type="EMBL" id="GAN64802.1"/>
    </source>
</evidence>
<comment type="caution">
    <text evidence="14">The sequence shown here is derived from an EMBL/GenBank/DDBJ whole genome shotgun (WGS) entry which is preliminary data.</text>
</comment>
<evidence type="ECO:0000256" key="9">
    <source>
        <dbReference type="RuleBase" id="RU003357"/>
    </source>
</evidence>
<evidence type="ECO:0000256" key="4">
    <source>
        <dbReference type="ARBA" id="ARBA00022692"/>
    </source>
</evidence>
<keyword evidence="3 8" id="KW-1134">Transmembrane beta strand</keyword>
<evidence type="ECO:0000256" key="3">
    <source>
        <dbReference type="ARBA" id="ARBA00022452"/>
    </source>
</evidence>
<dbReference type="InterPro" id="IPR000531">
    <property type="entry name" value="Beta-barrel_TonB"/>
</dbReference>
<dbReference type="EMBL" id="BAMX01000001">
    <property type="protein sequence ID" value="GAN64802.1"/>
    <property type="molecule type" value="Genomic_DNA"/>
</dbReference>
<evidence type="ECO:0000256" key="7">
    <source>
        <dbReference type="ARBA" id="ARBA00023237"/>
    </source>
</evidence>
<evidence type="ECO:0000256" key="11">
    <source>
        <dbReference type="SAM" id="SignalP"/>
    </source>
</evidence>
<dbReference type="Gene3D" id="2.40.170.20">
    <property type="entry name" value="TonB-dependent receptor, beta-barrel domain"/>
    <property type="match status" value="1"/>
</dbReference>
<keyword evidence="2 8" id="KW-0813">Transport</keyword>
<keyword evidence="14" id="KW-0675">Receptor</keyword>
<feature type="compositionally biased region" description="Low complexity" evidence="10">
    <location>
        <begin position="59"/>
        <end position="80"/>
    </location>
</feature>
<keyword evidence="7 8" id="KW-0998">Cell outer membrane</keyword>
<dbReference type="SUPFAM" id="SSF56935">
    <property type="entry name" value="Porins"/>
    <property type="match status" value="1"/>
</dbReference>
<dbReference type="PROSITE" id="PS51257">
    <property type="entry name" value="PROKAR_LIPOPROTEIN"/>
    <property type="match status" value="1"/>
</dbReference>
<evidence type="ECO:0000313" key="15">
    <source>
        <dbReference type="Proteomes" id="UP000032670"/>
    </source>
</evidence>
<feature type="domain" description="TonB-dependent receptor plug" evidence="13">
    <location>
        <begin position="130"/>
        <end position="229"/>
    </location>
</feature>
<accession>A0A0D6NFH4</accession>
<dbReference type="Pfam" id="PF07715">
    <property type="entry name" value="Plug"/>
    <property type="match status" value="1"/>
</dbReference>
<accession>A0A6N3T040</accession>
<feature type="signal peptide" evidence="11">
    <location>
        <begin position="1"/>
        <end position="32"/>
    </location>
</feature>
<feature type="domain" description="TonB-dependent receptor-like beta-barrel" evidence="12">
    <location>
        <begin position="331"/>
        <end position="797"/>
    </location>
</feature>
<dbReference type="STRING" id="1231341.Abor_001_084"/>
<feature type="chain" id="PRO_5030005840" evidence="11">
    <location>
        <begin position="33"/>
        <end position="827"/>
    </location>
</feature>
<evidence type="ECO:0000256" key="5">
    <source>
        <dbReference type="ARBA" id="ARBA00023077"/>
    </source>
</evidence>
<keyword evidence="4 8" id="KW-0812">Transmembrane</keyword>
<comment type="subcellular location">
    <subcellularLocation>
        <location evidence="1 8">Cell outer membrane</location>
        <topology evidence="1 8">Multi-pass membrane protein</topology>
    </subcellularLocation>
</comment>
<sequence>MLMRGSRARGSLRPTPLAVSLALGCSVAASWADEQANAATQPDQHSYKHGHSHAHAGHAAKAAPVQAKPAPATTPTAQQTAATLSNAKGHGPQIVAQQDGSNAEEWTVVASPMNTLRTPIGLSRMPQDVLHTPQTIDVVPQILMQQQNVKSLDEALKNVPGITASVGEGEGGMSGDQFLIRGFAAQNDIYENGLRDFGVYTRDSFDYDHITVIKGPSSQVFGNGTTGGAINITTKTPTAHNHVDASFSGGSGSYYRGTLDVNRKITDTIAVRLTAMGNENNMVGRDQLYSHRWGIAPSIIFGLGKKINYTIEYFHQTDNRIPDYGVPTVLKPGTSYAKPVTEYGVNRKNWYGTTFDQENSNVDMLTGRLQWEVNPHITVYNDTRGGLYRRYFSASQEGCNATCSGYFFSNTPEKAMVSRIGGVGGPNPYQQNDWSVQNVASVVANFNTGTIKHQMIAGVDIEHIYDRRQNYAYNNPSARQYTSLLNPNPNVPGLDVGTDPANYGNLVNIPNGVGRKEWKTSSATDVGAFFSEQAWLAPWFSVKAGFRWDHWSSNYAATGGEQSTVSKGVVVQTPDTRLGQKQDTFNPNVSLMYTPNDHTMVYFNWAESTTPLGLYVTNSSEPLTPKNQKFSPERSRLYEIGAKYSAFHDRIGFTASVFRLEKGNSILTDPSSGTVTSSGDTQRNQGLELSVSGQLLKNWTMIATYARYDSQTTGGTLADIGKQVQYVPRNQATVWSTYEIAPKTLYNLTVGGGVTWREGVFLDPANTARVPANVEFDAVVSHQFGPHWKVAMNGYNLANRLNYGNLFSNRVTPSVGRAFLFNLSANY</sequence>
<feature type="compositionally biased region" description="Basic residues" evidence="10">
    <location>
        <begin position="47"/>
        <end position="58"/>
    </location>
</feature>
<evidence type="ECO:0000256" key="1">
    <source>
        <dbReference type="ARBA" id="ARBA00004571"/>
    </source>
</evidence>
<dbReference type="PANTHER" id="PTHR32552">
    <property type="entry name" value="FERRICHROME IRON RECEPTOR-RELATED"/>
    <property type="match status" value="1"/>
</dbReference>
<dbReference type="InterPro" id="IPR012910">
    <property type="entry name" value="Plug_dom"/>
</dbReference>
<evidence type="ECO:0000259" key="13">
    <source>
        <dbReference type="Pfam" id="PF07715"/>
    </source>
</evidence>
<keyword evidence="11" id="KW-0732">Signal</keyword>
<evidence type="ECO:0000256" key="6">
    <source>
        <dbReference type="ARBA" id="ARBA00023136"/>
    </source>
</evidence>
<evidence type="ECO:0000259" key="12">
    <source>
        <dbReference type="Pfam" id="PF00593"/>
    </source>
</evidence>
<protein>
    <submittedName>
        <fullName evidence="14">TonB-dependent outer membrane siderophore receptor</fullName>
    </submittedName>
</protein>
<dbReference type="PROSITE" id="PS52016">
    <property type="entry name" value="TONB_DEPENDENT_REC_3"/>
    <property type="match status" value="1"/>
</dbReference>
<gene>
    <name evidence="14" type="ORF">Abor_001_084</name>
</gene>
<evidence type="ECO:0000256" key="10">
    <source>
        <dbReference type="SAM" id="MobiDB-lite"/>
    </source>
</evidence>
<dbReference type="GO" id="GO:0015344">
    <property type="term" value="F:siderophore uptake transmembrane transporter activity"/>
    <property type="evidence" value="ECO:0007669"/>
    <property type="project" value="TreeGrafter"/>
</dbReference>